<keyword evidence="12" id="KW-1185">Reference proteome</keyword>
<dbReference type="Pfam" id="PF03116">
    <property type="entry name" value="NQR2_RnfD_RnfE"/>
    <property type="match status" value="1"/>
</dbReference>
<feature type="transmembrane region" description="Helical" evidence="10">
    <location>
        <begin position="57"/>
        <end position="75"/>
    </location>
</feature>
<evidence type="ECO:0000256" key="9">
    <source>
        <dbReference type="ARBA" id="ARBA00023136"/>
    </source>
</evidence>
<dbReference type="PANTHER" id="PTHR30578">
    <property type="entry name" value="ELECTRON TRANSPORT COMPLEX PROTEIN RNFD"/>
    <property type="match status" value="1"/>
</dbReference>
<accession>A0AAW9MUC1</accession>
<feature type="transmembrane region" description="Helical" evidence="10">
    <location>
        <begin position="210"/>
        <end position="227"/>
    </location>
</feature>
<organism evidence="11 12">
    <name type="scientific">Citroniella saccharovorans</name>
    <dbReference type="NCBI Taxonomy" id="2053367"/>
    <lineage>
        <taxon>Bacteria</taxon>
        <taxon>Bacillati</taxon>
        <taxon>Bacillota</taxon>
        <taxon>Tissierellia</taxon>
        <taxon>Tissierellales</taxon>
        <taxon>Peptoniphilaceae</taxon>
        <taxon>Citroniella</taxon>
    </lineage>
</organism>
<name>A0AAW9MUC1_9FIRM</name>
<dbReference type="EMBL" id="JAYKOT010000003">
    <property type="protein sequence ID" value="MEB3429453.1"/>
    <property type="molecule type" value="Genomic_DNA"/>
</dbReference>
<dbReference type="GO" id="GO:0005886">
    <property type="term" value="C:plasma membrane"/>
    <property type="evidence" value="ECO:0007669"/>
    <property type="project" value="UniProtKB-SubCell"/>
</dbReference>
<evidence type="ECO:0000256" key="6">
    <source>
        <dbReference type="ARBA" id="ARBA00022967"/>
    </source>
</evidence>
<protein>
    <recommendedName>
        <fullName evidence="10">Ion-translocating oxidoreductase complex subunit D</fullName>
        <ecNumber evidence="10">7.-.-.-</ecNumber>
    </recommendedName>
    <alternativeName>
        <fullName evidence="10">Rnf electron transport complex subunit D</fullName>
    </alternativeName>
</protein>
<dbReference type="InterPro" id="IPR011303">
    <property type="entry name" value="RnfD_bac"/>
</dbReference>
<proteinExistence type="inferred from homology"/>
<feature type="transmembrane region" description="Helical" evidence="10">
    <location>
        <begin position="259"/>
        <end position="278"/>
    </location>
</feature>
<comment type="cofactor">
    <cofactor evidence="10">
        <name>FMN</name>
        <dbReference type="ChEBI" id="CHEBI:58210"/>
    </cofactor>
</comment>
<sequence length="317" mass="34050">MENIEKKETLVLNNLLIGSSSPHVRSSETVQRIMLDVIIALIPTSIASVYFFGLRALLLIIVTCIAAVVSEALCQKMFKRPVTVYDLSAVVTGMILALNLPVTFPLWKAALGAVFAIVVVKQFFGGLGSNFMNPALAARAMLLASFGKEMSNFTKPLTDMVSQATPLAGGEIPSNLDLFLGNVGGSIGEVSKLAILIGACYLLVRRVIDIKIPLIYILTTFVLSFIFEKSLDGAIFQILAGGLIFGAFFMATDYATTPINPLGQIIFAIGCGVLTTIIRQFGGYPEGVSFSIIIMNICVPLIEKYTMRKTFGTGGSK</sequence>
<dbReference type="HAMAP" id="MF_00462">
    <property type="entry name" value="RsxD_RnfD"/>
    <property type="match status" value="1"/>
</dbReference>
<keyword evidence="1 10" id="KW-0813">Transport</keyword>
<keyword evidence="2 10" id="KW-0597">Phosphoprotein</keyword>
<evidence type="ECO:0000256" key="10">
    <source>
        <dbReference type="HAMAP-Rule" id="MF_00462"/>
    </source>
</evidence>
<comment type="subcellular location">
    <subcellularLocation>
        <location evidence="10">Cell membrane</location>
        <topology evidence="10">Multi-pass membrane protein</topology>
    </subcellularLocation>
</comment>
<evidence type="ECO:0000256" key="5">
    <source>
        <dbReference type="ARBA" id="ARBA00022692"/>
    </source>
</evidence>
<keyword evidence="5 10" id="KW-0812">Transmembrane</keyword>
<keyword evidence="10" id="KW-1003">Cell membrane</keyword>
<feature type="transmembrane region" description="Helical" evidence="10">
    <location>
        <begin position="106"/>
        <end position="124"/>
    </location>
</feature>
<keyword evidence="3 10" id="KW-0285">Flavoprotein</keyword>
<comment type="caution">
    <text evidence="11">The sequence shown here is derived from an EMBL/GenBank/DDBJ whole genome shotgun (WGS) entry which is preliminary data.</text>
</comment>
<comment type="function">
    <text evidence="10">Part of a membrane-bound complex that couples electron transfer with translocation of ions across the membrane.</text>
</comment>
<evidence type="ECO:0000256" key="7">
    <source>
        <dbReference type="ARBA" id="ARBA00022982"/>
    </source>
</evidence>
<evidence type="ECO:0000256" key="3">
    <source>
        <dbReference type="ARBA" id="ARBA00022630"/>
    </source>
</evidence>
<dbReference type="RefSeq" id="WP_324619642.1">
    <property type="nucleotide sequence ID" value="NZ_JAYKOT010000003.1"/>
</dbReference>
<dbReference type="InterPro" id="IPR004338">
    <property type="entry name" value="NqrB/RnfD"/>
</dbReference>
<evidence type="ECO:0000256" key="4">
    <source>
        <dbReference type="ARBA" id="ARBA00022643"/>
    </source>
</evidence>
<dbReference type="Proteomes" id="UP001357733">
    <property type="component" value="Unassembled WGS sequence"/>
</dbReference>
<dbReference type="GO" id="GO:0055085">
    <property type="term" value="P:transmembrane transport"/>
    <property type="evidence" value="ECO:0007669"/>
    <property type="project" value="InterPro"/>
</dbReference>
<feature type="transmembrane region" description="Helical" evidence="10">
    <location>
        <begin position="284"/>
        <end position="302"/>
    </location>
</feature>
<dbReference type="EC" id="7.-.-.-" evidence="10"/>
<evidence type="ECO:0000256" key="2">
    <source>
        <dbReference type="ARBA" id="ARBA00022553"/>
    </source>
</evidence>
<dbReference type="PANTHER" id="PTHR30578:SF0">
    <property type="entry name" value="ION-TRANSLOCATING OXIDOREDUCTASE COMPLEX SUBUNIT D"/>
    <property type="match status" value="1"/>
</dbReference>
<feature type="transmembrane region" description="Helical" evidence="10">
    <location>
        <begin position="233"/>
        <end position="252"/>
    </location>
</feature>
<evidence type="ECO:0000256" key="1">
    <source>
        <dbReference type="ARBA" id="ARBA00022448"/>
    </source>
</evidence>
<evidence type="ECO:0000313" key="12">
    <source>
        <dbReference type="Proteomes" id="UP001357733"/>
    </source>
</evidence>
<keyword evidence="4 10" id="KW-0288">FMN</keyword>
<dbReference type="NCBIfam" id="TIGR01946">
    <property type="entry name" value="rnfD"/>
    <property type="match status" value="1"/>
</dbReference>
<dbReference type="AlphaFoldDB" id="A0AAW9MUC1"/>
<comment type="similarity">
    <text evidence="10">Belongs to the NqrB/RnfD family.</text>
</comment>
<reference evidence="11 12" key="1">
    <citation type="submission" date="2024-01" db="EMBL/GenBank/DDBJ databases">
        <title>Complete genome sequence of Citroniella saccharovorans strain M6.X9, isolated from human fecal sample.</title>
        <authorList>
            <person name="Cheng G."/>
            <person name="Westerholm M."/>
            <person name="Schnurer A."/>
        </authorList>
    </citation>
    <scope>NUCLEOTIDE SEQUENCE [LARGE SCALE GENOMIC DNA]</scope>
    <source>
        <strain evidence="11 12">DSM 29873</strain>
    </source>
</reference>
<comment type="subunit">
    <text evidence="10">The complex is composed of six subunits: RnfA, RnfB, RnfC, RnfD, RnfE and RnfG.</text>
</comment>
<evidence type="ECO:0000313" key="11">
    <source>
        <dbReference type="EMBL" id="MEB3429453.1"/>
    </source>
</evidence>
<keyword evidence="6 10" id="KW-1278">Translocase</keyword>
<keyword evidence="7 10" id="KW-0249">Electron transport</keyword>
<evidence type="ECO:0000256" key="8">
    <source>
        <dbReference type="ARBA" id="ARBA00022989"/>
    </source>
</evidence>
<feature type="transmembrane region" description="Helical" evidence="10">
    <location>
        <begin position="82"/>
        <end position="100"/>
    </location>
</feature>
<gene>
    <name evidence="10" type="primary">rnfD</name>
    <name evidence="11" type="ORF">VLK81_05415</name>
</gene>
<feature type="modified residue" description="FMN phosphoryl threonine" evidence="10">
    <location>
        <position position="165"/>
    </location>
</feature>
<keyword evidence="9 10" id="KW-0472">Membrane</keyword>
<dbReference type="GO" id="GO:0022900">
    <property type="term" value="P:electron transport chain"/>
    <property type="evidence" value="ECO:0007669"/>
    <property type="project" value="UniProtKB-UniRule"/>
</dbReference>
<keyword evidence="8 10" id="KW-1133">Transmembrane helix</keyword>